<dbReference type="EMBL" id="AZHB01000034">
    <property type="protein sequence ID" value="OAA53541.1"/>
    <property type="molecule type" value="Genomic_DNA"/>
</dbReference>
<accession>A0A167LUX9</accession>
<name>A0A167LUX9_CORFA</name>
<organism evidence="1 2">
    <name type="scientific">Cordyceps fumosorosea (strain ARSEF 2679)</name>
    <name type="common">Isaria fumosorosea</name>
    <dbReference type="NCBI Taxonomy" id="1081104"/>
    <lineage>
        <taxon>Eukaryota</taxon>
        <taxon>Fungi</taxon>
        <taxon>Dikarya</taxon>
        <taxon>Ascomycota</taxon>
        <taxon>Pezizomycotina</taxon>
        <taxon>Sordariomycetes</taxon>
        <taxon>Hypocreomycetidae</taxon>
        <taxon>Hypocreales</taxon>
        <taxon>Cordycipitaceae</taxon>
        <taxon>Cordyceps</taxon>
    </lineage>
</organism>
<proteinExistence type="predicted"/>
<sequence length="273" mass="30820">MDELDLITCVLLEDNETKWARSTRKFEKALSDGEPDTAMAVVLAVKKRCTWITEAQTAELDVLHDRASAALRQRLQELETQVSMQTGGSSSSEQPTDVGSWAFQKRLIEAARKLGDSNAAMGYALLVYCQLSDTYDEDDNDDFWTVFSEVSSENNRVIIENNRPGRRTEWFNWHFRGIPPGTSIYSEDASVKAGPVGFKRTWAFQKELIQKARDDGKVYEAREHVNYALQSMSTIRASSDVDELLDIKALVEVEVKQAQSKASIFGRIKSKFC</sequence>
<gene>
    <name evidence="1" type="ORF">ISF_08702</name>
</gene>
<keyword evidence="2" id="KW-1185">Reference proteome</keyword>
<dbReference type="Proteomes" id="UP000076744">
    <property type="component" value="Unassembled WGS sequence"/>
</dbReference>
<comment type="caution">
    <text evidence="1">The sequence shown here is derived from an EMBL/GenBank/DDBJ whole genome shotgun (WGS) entry which is preliminary data.</text>
</comment>
<reference evidence="1 2" key="1">
    <citation type="journal article" date="2016" name="Genome Biol. Evol.">
        <title>Divergent and convergent evolution of fungal pathogenicity.</title>
        <authorList>
            <person name="Shang Y."/>
            <person name="Xiao G."/>
            <person name="Zheng P."/>
            <person name="Cen K."/>
            <person name="Zhan S."/>
            <person name="Wang C."/>
        </authorList>
    </citation>
    <scope>NUCLEOTIDE SEQUENCE [LARGE SCALE GENOMIC DNA]</scope>
    <source>
        <strain evidence="1 2">ARSEF 2679</strain>
    </source>
</reference>
<evidence type="ECO:0000313" key="2">
    <source>
        <dbReference type="Proteomes" id="UP000076744"/>
    </source>
</evidence>
<dbReference type="GeneID" id="30024994"/>
<evidence type="ECO:0000313" key="1">
    <source>
        <dbReference type="EMBL" id="OAA53541.1"/>
    </source>
</evidence>
<dbReference type="AlphaFoldDB" id="A0A167LUX9"/>
<dbReference type="RefSeq" id="XP_018700492.1">
    <property type="nucleotide sequence ID" value="XM_018852305.1"/>
</dbReference>
<protein>
    <submittedName>
        <fullName evidence="1">Uncharacterized protein</fullName>
    </submittedName>
</protein>